<protein>
    <recommendedName>
        <fullName evidence="3">YolD-like family protein</fullName>
    </recommendedName>
</protein>
<dbReference type="Pfam" id="PF08863">
    <property type="entry name" value="YolD"/>
    <property type="match status" value="1"/>
</dbReference>
<dbReference type="RefSeq" id="WP_067710989.1">
    <property type="nucleotide sequence ID" value="NZ_LPVJ01000001.1"/>
</dbReference>
<dbReference type="Proteomes" id="UP000053557">
    <property type="component" value="Unassembled WGS sequence"/>
</dbReference>
<dbReference type="EMBL" id="LPVJ01000001">
    <property type="protein sequence ID" value="KUO97435.1"/>
    <property type="molecule type" value="Genomic_DNA"/>
</dbReference>
<evidence type="ECO:0000313" key="1">
    <source>
        <dbReference type="EMBL" id="KUO97435.1"/>
    </source>
</evidence>
<dbReference type="OrthoDB" id="2376882at2"/>
<comment type="caution">
    <text evidence="1">The sequence shown here is derived from an EMBL/GenBank/DDBJ whole genome shotgun (WGS) entry which is preliminary data.</text>
</comment>
<reference evidence="1 2" key="1">
    <citation type="submission" date="2015-12" db="EMBL/GenBank/DDBJ databases">
        <title>Draft genome sequence of Acidibacillus ferrooxidans ITV001, isolated from a chalcopyrite acid mine drainage site in Brazil.</title>
        <authorList>
            <person name="Dall'Agnol H."/>
            <person name="Nancucheo I."/>
            <person name="Johnson B."/>
            <person name="Oliveira R."/>
            <person name="Leite L."/>
            <person name="Pylro V."/>
            <person name="Nunes G.L."/>
            <person name="Tzotzos G."/>
            <person name="Fernandes G.R."/>
            <person name="Dutra J."/>
            <person name="Orellana S.C."/>
            <person name="Oliveira G."/>
        </authorList>
    </citation>
    <scope>NUCLEOTIDE SEQUENCE [LARGE SCALE GENOMIC DNA]</scope>
    <source>
        <strain evidence="2">ITV01</strain>
    </source>
</reference>
<accession>A0A101XU03</accession>
<proteinExistence type="predicted"/>
<evidence type="ECO:0000313" key="2">
    <source>
        <dbReference type="Proteomes" id="UP000053557"/>
    </source>
</evidence>
<evidence type="ECO:0008006" key="3">
    <source>
        <dbReference type="Google" id="ProtNLM"/>
    </source>
</evidence>
<dbReference type="InterPro" id="IPR014962">
    <property type="entry name" value="YolD"/>
</dbReference>
<sequence length="106" mass="12313">MNITNGNIFAAMRLVLPEHRSAMETMERSRQRTPLPQLSEDRLEELQIEIAEAISSDAIVRITYWRDYAVCEAIGRCKISYARLFLFDAHQVIELLPNHILRIDTL</sequence>
<dbReference type="AlphaFoldDB" id="A0A101XU03"/>
<name>A0A101XU03_9BACL</name>
<gene>
    <name evidence="1" type="ORF">ATW55_06115</name>
</gene>
<organism evidence="1 2">
    <name type="scientific">Ferroacidibacillus organovorans</name>
    <dbReference type="NCBI Taxonomy" id="1765683"/>
    <lineage>
        <taxon>Bacteria</taxon>
        <taxon>Bacillati</taxon>
        <taxon>Bacillota</taxon>
        <taxon>Bacilli</taxon>
        <taxon>Bacillales</taxon>
        <taxon>Alicyclobacillaceae</taxon>
        <taxon>Ferroacidibacillus</taxon>
    </lineage>
</organism>
<keyword evidence="2" id="KW-1185">Reference proteome</keyword>